<evidence type="ECO:0000256" key="2">
    <source>
        <dbReference type="ARBA" id="ARBA00022692"/>
    </source>
</evidence>
<accession>X1B6M8</accession>
<dbReference type="PANTHER" id="PTHR43021:SF2">
    <property type="entry name" value="CATION_H+ EXCHANGER DOMAIN-CONTAINING PROTEIN"/>
    <property type="match status" value="1"/>
</dbReference>
<gene>
    <name evidence="7" type="ORF">S01H4_35582</name>
</gene>
<reference evidence="7" key="1">
    <citation type="journal article" date="2014" name="Front. Microbiol.">
        <title>High frequency of phylogenetically diverse reductive dehalogenase-homologous genes in deep subseafloor sedimentary metagenomes.</title>
        <authorList>
            <person name="Kawai M."/>
            <person name="Futagami T."/>
            <person name="Toyoda A."/>
            <person name="Takaki Y."/>
            <person name="Nishi S."/>
            <person name="Hori S."/>
            <person name="Arai W."/>
            <person name="Tsubouchi T."/>
            <person name="Morono Y."/>
            <person name="Uchiyama I."/>
            <person name="Ito T."/>
            <person name="Fujiyama A."/>
            <person name="Inagaki F."/>
            <person name="Takami H."/>
        </authorList>
    </citation>
    <scope>NUCLEOTIDE SEQUENCE</scope>
    <source>
        <strain evidence="7">Expedition CK06-06</strain>
    </source>
</reference>
<comment type="caution">
    <text evidence="7">The sequence shown here is derived from an EMBL/GenBank/DDBJ whole genome shotgun (WGS) entry which is preliminary data.</text>
</comment>
<feature type="transmembrane region" description="Helical" evidence="5">
    <location>
        <begin position="190"/>
        <end position="209"/>
    </location>
</feature>
<evidence type="ECO:0000256" key="1">
    <source>
        <dbReference type="ARBA" id="ARBA00004141"/>
    </source>
</evidence>
<dbReference type="InterPro" id="IPR038770">
    <property type="entry name" value="Na+/solute_symporter_sf"/>
</dbReference>
<dbReference type="AlphaFoldDB" id="X1B6M8"/>
<feature type="transmembrane region" description="Helical" evidence="5">
    <location>
        <begin position="127"/>
        <end position="145"/>
    </location>
</feature>
<evidence type="ECO:0000256" key="4">
    <source>
        <dbReference type="ARBA" id="ARBA00023136"/>
    </source>
</evidence>
<feature type="domain" description="Cation/H+ exchanger transmembrane" evidence="6">
    <location>
        <begin position="5"/>
        <end position="241"/>
    </location>
</feature>
<protein>
    <recommendedName>
        <fullName evidence="6">Cation/H+ exchanger transmembrane domain-containing protein</fullName>
    </recommendedName>
</protein>
<proteinExistence type="predicted"/>
<feature type="transmembrane region" description="Helical" evidence="5">
    <location>
        <begin position="6"/>
        <end position="26"/>
    </location>
</feature>
<evidence type="ECO:0000259" key="6">
    <source>
        <dbReference type="Pfam" id="PF00999"/>
    </source>
</evidence>
<feature type="transmembrane region" description="Helical" evidence="5">
    <location>
        <begin position="215"/>
        <end position="236"/>
    </location>
</feature>
<dbReference type="PANTHER" id="PTHR43021">
    <property type="entry name" value="NA(+)/H(+) ANTIPORTER-RELATED"/>
    <property type="match status" value="1"/>
</dbReference>
<dbReference type="EMBL" id="BART01018934">
    <property type="protein sequence ID" value="GAG79818.1"/>
    <property type="molecule type" value="Genomic_DNA"/>
</dbReference>
<dbReference type="GO" id="GO:0016020">
    <property type="term" value="C:membrane"/>
    <property type="evidence" value="ECO:0007669"/>
    <property type="project" value="UniProtKB-SubCell"/>
</dbReference>
<dbReference type="InterPro" id="IPR006153">
    <property type="entry name" value="Cation/H_exchanger_TM"/>
</dbReference>
<dbReference type="GO" id="GO:1902600">
    <property type="term" value="P:proton transmembrane transport"/>
    <property type="evidence" value="ECO:0007669"/>
    <property type="project" value="InterPro"/>
</dbReference>
<evidence type="ECO:0000256" key="5">
    <source>
        <dbReference type="SAM" id="Phobius"/>
    </source>
</evidence>
<evidence type="ECO:0000313" key="7">
    <source>
        <dbReference type="EMBL" id="GAG79818.1"/>
    </source>
</evidence>
<keyword evidence="4 5" id="KW-0472">Membrane</keyword>
<dbReference type="Gene3D" id="1.20.1530.20">
    <property type="match status" value="1"/>
</dbReference>
<feature type="transmembrane region" description="Helical" evidence="5">
    <location>
        <begin position="151"/>
        <end position="169"/>
    </location>
</feature>
<keyword evidence="3 5" id="KW-1133">Transmembrane helix</keyword>
<organism evidence="7">
    <name type="scientific">marine sediment metagenome</name>
    <dbReference type="NCBI Taxonomy" id="412755"/>
    <lineage>
        <taxon>unclassified sequences</taxon>
        <taxon>metagenomes</taxon>
        <taxon>ecological metagenomes</taxon>
    </lineage>
</organism>
<feature type="transmembrane region" description="Helical" evidence="5">
    <location>
        <begin position="47"/>
        <end position="71"/>
    </location>
</feature>
<feature type="transmembrane region" description="Helical" evidence="5">
    <location>
        <begin position="83"/>
        <end position="106"/>
    </location>
</feature>
<sequence>AIGPFTTTLLAIIVLDDAIAVMAYAVGSNVAESLITGFQNISWYRMLAVPAVDIIGSILLGTVLGFGLTYISRFIKKKPQLLAVVAGTIFLCVGISNALGLSSILANMTMGFIVVNRMKHNEDMFGVIHNIEGVIFAMFFTLAGAHFDLGVIKTAGLLAAVIILARFAGKFVGVRVGASISHASPEIKKYLSFGLFPKAGVTIGLAMLIKEHQAFSNIASIMINAILASVIINEIISPPLTKYMIFKVGEAGRRE</sequence>
<keyword evidence="2 5" id="KW-0812">Transmembrane</keyword>
<feature type="non-terminal residue" evidence="7">
    <location>
        <position position="1"/>
    </location>
</feature>
<evidence type="ECO:0000256" key="3">
    <source>
        <dbReference type="ARBA" id="ARBA00022989"/>
    </source>
</evidence>
<comment type="subcellular location">
    <subcellularLocation>
        <location evidence="1">Membrane</location>
        <topology evidence="1">Multi-pass membrane protein</topology>
    </subcellularLocation>
</comment>
<name>X1B6M8_9ZZZZ</name>
<dbReference type="GO" id="GO:0015297">
    <property type="term" value="F:antiporter activity"/>
    <property type="evidence" value="ECO:0007669"/>
    <property type="project" value="InterPro"/>
</dbReference>
<dbReference type="Pfam" id="PF00999">
    <property type="entry name" value="Na_H_Exchanger"/>
    <property type="match status" value="1"/>
</dbReference>